<organism evidence="1 2">
    <name type="scientific">Rhamnella rubrinervis</name>
    <dbReference type="NCBI Taxonomy" id="2594499"/>
    <lineage>
        <taxon>Eukaryota</taxon>
        <taxon>Viridiplantae</taxon>
        <taxon>Streptophyta</taxon>
        <taxon>Embryophyta</taxon>
        <taxon>Tracheophyta</taxon>
        <taxon>Spermatophyta</taxon>
        <taxon>Magnoliopsida</taxon>
        <taxon>eudicotyledons</taxon>
        <taxon>Gunneridae</taxon>
        <taxon>Pentapetalae</taxon>
        <taxon>rosids</taxon>
        <taxon>fabids</taxon>
        <taxon>Rosales</taxon>
        <taxon>Rhamnaceae</taxon>
        <taxon>rhamnoid group</taxon>
        <taxon>Rhamneae</taxon>
        <taxon>Rhamnella</taxon>
    </lineage>
</organism>
<dbReference type="OrthoDB" id="1194465at2759"/>
<dbReference type="AlphaFoldDB" id="A0A8K0GXG2"/>
<protein>
    <submittedName>
        <fullName evidence="1">Uncharacterized protein</fullName>
    </submittedName>
</protein>
<evidence type="ECO:0000313" key="2">
    <source>
        <dbReference type="Proteomes" id="UP000796880"/>
    </source>
</evidence>
<gene>
    <name evidence="1" type="ORF">FNV43_RR15452</name>
</gene>
<dbReference type="PANTHER" id="PTHR47592">
    <property type="entry name" value="PBF68 PROTEIN"/>
    <property type="match status" value="1"/>
</dbReference>
<name>A0A8K0GXG2_9ROSA</name>
<keyword evidence="2" id="KW-1185">Reference proteome</keyword>
<dbReference type="Proteomes" id="UP000796880">
    <property type="component" value="Unassembled WGS sequence"/>
</dbReference>
<proteinExistence type="predicted"/>
<comment type="caution">
    <text evidence="1">The sequence shown here is derived from an EMBL/GenBank/DDBJ whole genome shotgun (WGS) entry which is preliminary data.</text>
</comment>
<dbReference type="EMBL" id="VOIH02000007">
    <property type="protein sequence ID" value="KAF3441538.1"/>
    <property type="molecule type" value="Genomic_DNA"/>
</dbReference>
<evidence type="ECO:0000313" key="1">
    <source>
        <dbReference type="EMBL" id="KAF3441538.1"/>
    </source>
</evidence>
<sequence>MKAEFKFVEESLEGALSRTLEDPLSVELGYVAWARGLRRSSGLDSLRPKHVCLYGTSAYSRLCGTSANTSCDGSREPCRETGEVQWTEFQEVATKDDVLPDHTEPCKTTKELWESLEMKYKTEDVGTKKFIVGRFLEYKMVDSKTVVSQVQEFQLILHEIHSEGMILSEAFLVAAIIEKLPPGGRTSRTTLSTRERR</sequence>
<dbReference type="PANTHER" id="PTHR47592:SF27">
    <property type="entry name" value="OS08G0421700 PROTEIN"/>
    <property type="match status" value="1"/>
</dbReference>
<accession>A0A8K0GXG2</accession>
<dbReference type="Pfam" id="PF14223">
    <property type="entry name" value="Retrotran_gag_2"/>
    <property type="match status" value="1"/>
</dbReference>
<reference evidence="1" key="1">
    <citation type="submission" date="2020-03" db="EMBL/GenBank/DDBJ databases">
        <title>A high-quality chromosome-level genome assembly of a woody plant with both climbing and erect habits, Rhamnella rubrinervis.</title>
        <authorList>
            <person name="Lu Z."/>
            <person name="Yang Y."/>
            <person name="Zhu X."/>
            <person name="Sun Y."/>
        </authorList>
    </citation>
    <scope>NUCLEOTIDE SEQUENCE</scope>
    <source>
        <strain evidence="1">BYM</strain>
        <tissue evidence="1">Leaf</tissue>
    </source>
</reference>